<dbReference type="InterPro" id="IPR009000">
    <property type="entry name" value="Transl_B-barrel_sf"/>
</dbReference>
<dbReference type="InterPro" id="IPR047872">
    <property type="entry name" value="EFG_IV"/>
</dbReference>
<dbReference type="Gene3D" id="3.30.70.870">
    <property type="entry name" value="Elongation Factor G (Translational Gtpase), domain 3"/>
    <property type="match status" value="1"/>
</dbReference>
<dbReference type="NCBIfam" id="NF009379">
    <property type="entry name" value="PRK12740.1-3"/>
    <property type="match status" value="1"/>
</dbReference>
<dbReference type="GO" id="GO:0003746">
    <property type="term" value="F:translation elongation factor activity"/>
    <property type="evidence" value="ECO:0007669"/>
    <property type="project" value="UniProtKB-UniRule"/>
</dbReference>
<dbReference type="InterPro" id="IPR005517">
    <property type="entry name" value="Transl_elong_EFG/EF2_IV"/>
</dbReference>
<dbReference type="Gene3D" id="2.40.30.10">
    <property type="entry name" value="Translation factors"/>
    <property type="match status" value="1"/>
</dbReference>
<dbReference type="Pfam" id="PF03764">
    <property type="entry name" value="EFG_IV"/>
    <property type="match status" value="1"/>
</dbReference>
<dbReference type="Pfam" id="PF00679">
    <property type="entry name" value="EFG_C"/>
    <property type="match status" value="1"/>
</dbReference>
<dbReference type="GO" id="GO:0003924">
    <property type="term" value="F:GTPase activity"/>
    <property type="evidence" value="ECO:0007669"/>
    <property type="project" value="InterPro"/>
</dbReference>
<reference evidence="6 7" key="1">
    <citation type="journal article" date="2011" name="J. Bacteriol.">
        <title>Genome sequence of Haloplasma contractile, an unusual contractile bacterium from a deep-sea anoxic brine lake.</title>
        <authorList>
            <person name="Antunes A."/>
            <person name="Alam I."/>
            <person name="El Dorry H."/>
            <person name="Siam R."/>
            <person name="Robertson A."/>
            <person name="Bajic V.B."/>
            <person name="Stingl U."/>
        </authorList>
    </citation>
    <scope>NUCLEOTIDE SEQUENCE [LARGE SCALE GENOMIC DNA]</scope>
    <source>
        <strain evidence="6 7">SSD-17B</strain>
    </source>
</reference>
<dbReference type="AlphaFoldDB" id="F7Q1P1"/>
<dbReference type="SMART" id="SM00838">
    <property type="entry name" value="EFG_C"/>
    <property type="match status" value="1"/>
</dbReference>
<dbReference type="PRINTS" id="PR00315">
    <property type="entry name" value="ELONGATNFCT"/>
</dbReference>
<dbReference type="Gene3D" id="3.30.70.240">
    <property type="match status" value="1"/>
</dbReference>
<dbReference type="CDD" id="cd04088">
    <property type="entry name" value="EFG_mtEFG_II"/>
    <property type="match status" value="1"/>
</dbReference>
<evidence type="ECO:0000256" key="3">
    <source>
        <dbReference type="ARBA" id="ARBA00023134"/>
    </source>
</evidence>
<evidence type="ECO:0000313" key="7">
    <source>
        <dbReference type="Proteomes" id="UP000005707"/>
    </source>
</evidence>
<dbReference type="CDD" id="cd03713">
    <property type="entry name" value="EFG_mtEFG_C"/>
    <property type="match status" value="1"/>
</dbReference>
<gene>
    <name evidence="6" type="ORF">HLPCO_001258</name>
</gene>
<dbReference type="SUPFAM" id="SSF52540">
    <property type="entry name" value="P-loop containing nucleoside triphosphate hydrolases"/>
    <property type="match status" value="1"/>
</dbReference>
<dbReference type="InterPro" id="IPR035649">
    <property type="entry name" value="EFG_V"/>
</dbReference>
<sequence length="692" mass="78459">MKLYSAEKIRNIAILGHQSSGKTTLSEAILNVSGITDKKGIVEKGSTVSDYSVEEKKHNISIQTSLLPVEWKDHKYNILDTPGYSDFIGEVNCALRVVRSAIIVIDATKGVEVGTENAWRHIRQKEIPAIIFINKMDKENIKFNDLIEEIRQKLGKRAVPFAWPIGRKQDFEGFVNVVDMKARIFDGETCVDAKIWDEKREKVDGLHNMIVESVAETSEELMEKYFEGDDFSVEEIHNGLRNGVLNGELTPILVGSSEKNVGIHTLLDMLSDYLPAPTEMKPPIGINPNNQDERLERHMHVDEPFSAYVFKTIMDPFLGQINLFKVRSGKVTRDQEIYLPHLDKKLKMGPLFTLRGKEQIELKEVVAGDICAVAKMNDLSSNDTFCDFSQPIIYKEMEDPSPTLYMAMNPKNKHDEDKISDALHRLNKEYPTFKLKRNKETHQYLIGGQGMTQLEHIVEKLKNMFNVNVTLSEAKVVYRETIKSKSQAQGKFKKQSGGSGQYGDVHIRFEPTEDEFLFAEEIFGGSVPRNYIPAVEKGLKDAMEQGVLAGFPVIGLKAVLYDGSYHAVDSSELAFKMAASLAYKKGLKDAIPTILEPIMKVKIHCKDEFIGDLMGDLNKRRGRVQGMTPLEDGWQTIEAEVPEVEMLRYNIDLKAMTQGSAYFSMDFERYDEVPAQLQDRIIKEAQEERLHH</sequence>
<keyword evidence="3" id="KW-0342">GTP-binding</keyword>
<dbReference type="GO" id="GO:0032790">
    <property type="term" value="P:ribosome disassembly"/>
    <property type="evidence" value="ECO:0007669"/>
    <property type="project" value="TreeGrafter"/>
</dbReference>
<keyword evidence="6" id="KW-0648">Protein biosynthesis</keyword>
<dbReference type="Gene3D" id="3.30.230.10">
    <property type="match status" value="1"/>
</dbReference>
<comment type="similarity">
    <text evidence="1">Belongs to the TRAFAC class translation factor GTPase superfamily. Classic translation factor GTPase family. EF-G/EF-2 subfamily.</text>
</comment>
<dbReference type="InterPro" id="IPR041095">
    <property type="entry name" value="EFG_II"/>
</dbReference>
<dbReference type="NCBIfam" id="NF009381">
    <property type="entry name" value="PRK12740.1-5"/>
    <property type="match status" value="1"/>
</dbReference>
<dbReference type="Gene3D" id="3.40.50.300">
    <property type="entry name" value="P-loop containing nucleotide triphosphate hydrolases"/>
    <property type="match status" value="1"/>
</dbReference>
<proteinExistence type="inferred from homology"/>
<keyword evidence="7" id="KW-1185">Reference proteome</keyword>
<name>F7Q1P1_9MOLU</name>
<dbReference type="SUPFAM" id="SSF50447">
    <property type="entry name" value="Translation proteins"/>
    <property type="match status" value="1"/>
</dbReference>
<dbReference type="InterPro" id="IPR005225">
    <property type="entry name" value="Small_GTP-bd"/>
</dbReference>
<dbReference type="InterPro" id="IPR000640">
    <property type="entry name" value="EFG_V-like"/>
</dbReference>
<dbReference type="Pfam" id="PF22042">
    <property type="entry name" value="EF-G_D2"/>
    <property type="match status" value="1"/>
</dbReference>
<keyword evidence="6" id="KW-0251">Elongation factor</keyword>
<dbReference type="SUPFAM" id="SSF54211">
    <property type="entry name" value="Ribosomal protein S5 domain 2-like"/>
    <property type="match status" value="1"/>
</dbReference>
<comment type="caution">
    <text evidence="6">The sequence shown here is derived from an EMBL/GenBank/DDBJ whole genome shotgun (WGS) entry which is preliminary data.</text>
</comment>
<dbReference type="PANTHER" id="PTHR43261:SF6">
    <property type="entry name" value="ELONGATION FACTOR G-LIKE PROTEIN"/>
    <property type="match status" value="1"/>
</dbReference>
<dbReference type="RefSeq" id="WP_008825669.1">
    <property type="nucleotide sequence ID" value="NZ_AFNU02000003.1"/>
</dbReference>
<reference evidence="6 7" key="2">
    <citation type="journal article" date="2013" name="PLoS ONE">
        <title>INDIGO - INtegrated Data Warehouse of MIcrobial GenOmes with Examples from the Red Sea Extremophiles.</title>
        <authorList>
            <person name="Alam I."/>
            <person name="Antunes A."/>
            <person name="Kamau A.A."/>
            <person name="Ba Alawi W."/>
            <person name="Kalkatawi M."/>
            <person name="Stingl U."/>
            <person name="Bajic V.B."/>
        </authorList>
    </citation>
    <scope>NUCLEOTIDE SEQUENCE [LARGE SCALE GENOMIC DNA]</scope>
    <source>
        <strain evidence="6 7">SSD-17B</strain>
    </source>
</reference>
<dbReference type="SMART" id="SM00889">
    <property type="entry name" value="EFG_IV"/>
    <property type="match status" value="1"/>
</dbReference>
<evidence type="ECO:0000256" key="1">
    <source>
        <dbReference type="ARBA" id="ARBA00005870"/>
    </source>
</evidence>
<dbReference type="Pfam" id="PF14492">
    <property type="entry name" value="EFG_III"/>
    <property type="match status" value="1"/>
</dbReference>
<organism evidence="6 7">
    <name type="scientific">Haloplasma contractile SSD-17B</name>
    <dbReference type="NCBI Taxonomy" id="1033810"/>
    <lineage>
        <taxon>Bacteria</taxon>
        <taxon>Bacillati</taxon>
        <taxon>Mycoplasmatota</taxon>
        <taxon>Mollicutes</taxon>
        <taxon>Haloplasmatales</taxon>
        <taxon>Haloplasmataceae</taxon>
        <taxon>Haloplasma</taxon>
    </lineage>
</organism>
<keyword evidence="2" id="KW-0547">Nucleotide-binding</keyword>
<dbReference type="eggNOG" id="COG0480">
    <property type="taxonomic scope" value="Bacteria"/>
</dbReference>
<dbReference type="InterPro" id="IPR035647">
    <property type="entry name" value="EFG_III/V"/>
</dbReference>
<dbReference type="OrthoDB" id="9804431at2"/>
<dbReference type="CDD" id="cd01434">
    <property type="entry name" value="EFG_mtEFG1_IV"/>
    <property type="match status" value="1"/>
</dbReference>
<accession>F7Q1P1</accession>
<evidence type="ECO:0000256" key="4">
    <source>
        <dbReference type="NCBIfam" id="TIGR00484"/>
    </source>
</evidence>
<evidence type="ECO:0000256" key="2">
    <source>
        <dbReference type="ARBA" id="ARBA00022741"/>
    </source>
</evidence>
<evidence type="ECO:0000259" key="5">
    <source>
        <dbReference type="PROSITE" id="PS51722"/>
    </source>
</evidence>
<dbReference type="PANTHER" id="PTHR43261">
    <property type="entry name" value="TRANSLATION ELONGATION FACTOR G-RELATED"/>
    <property type="match status" value="1"/>
</dbReference>
<dbReference type="NCBIfam" id="TIGR00231">
    <property type="entry name" value="small_GTP"/>
    <property type="match status" value="1"/>
</dbReference>
<dbReference type="InterPro" id="IPR027417">
    <property type="entry name" value="P-loop_NTPase"/>
</dbReference>
<dbReference type="GO" id="GO:0005525">
    <property type="term" value="F:GTP binding"/>
    <property type="evidence" value="ECO:0007669"/>
    <property type="project" value="UniProtKB-UniRule"/>
</dbReference>
<dbReference type="NCBIfam" id="NF009891">
    <property type="entry name" value="PRK13351.1-1"/>
    <property type="match status" value="1"/>
</dbReference>
<dbReference type="InterPro" id="IPR000795">
    <property type="entry name" value="T_Tr_GTP-bd_dom"/>
</dbReference>
<dbReference type="EMBL" id="AFNU02000003">
    <property type="protein sequence ID" value="ERJ12918.1"/>
    <property type="molecule type" value="Genomic_DNA"/>
</dbReference>
<dbReference type="SUPFAM" id="SSF54980">
    <property type="entry name" value="EF-G C-terminal domain-like"/>
    <property type="match status" value="2"/>
</dbReference>
<feature type="domain" description="Tr-type G" evidence="5">
    <location>
        <begin position="7"/>
        <end position="278"/>
    </location>
</feature>
<dbReference type="InterPro" id="IPR004540">
    <property type="entry name" value="Transl_elong_EFG/EF2"/>
</dbReference>
<dbReference type="InterPro" id="IPR020568">
    <property type="entry name" value="Ribosomal_Su5_D2-typ_SF"/>
</dbReference>
<dbReference type="InterPro" id="IPR053905">
    <property type="entry name" value="EF-G-like_DII"/>
</dbReference>
<dbReference type="InterPro" id="IPR014721">
    <property type="entry name" value="Ribsml_uS5_D2-typ_fold_subgr"/>
</dbReference>
<dbReference type="PROSITE" id="PS51722">
    <property type="entry name" value="G_TR_2"/>
    <property type="match status" value="1"/>
</dbReference>
<dbReference type="STRING" id="1033810.HLPCO_001258"/>
<dbReference type="Pfam" id="PF00009">
    <property type="entry name" value="GTP_EFTU"/>
    <property type="match status" value="1"/>
</dbReference>
<protein>
    <recommendedName>
        <fullName evidence="4">Elongation factor G</fullName>
    </recommendedName>
</protein>
<dbReference type="CDD" id="cd04170">
    <property type="entry name" value="EF-G_bact"/>
    <property type="match status" value="1"/>
</dbReference>
<dbReference type="InParanoid" id="F7Q1P1"/>
<dbReference type="Proteomes" id="UP000005707">
    <property type="component" value="Unassembled WGS sequence"/>
</dbReference>
<evidence type="ECO:0000313" key="6">
    <source>
        <dbReference type="EMBL" id="ERJ12918.1"/>
    </source>
</evidence>
<dbReference type="FunFam" id="3.30.230.10:FF:000003">
    <property type="entry name" value="Elongation factor G"/>
    <property type="match status" value="1"/>
</dbReference>
<dbReference type="FunFam" id="3.30.70.240:FF:000001">
    <property type="entry name" value="Elongation factor G"/>
    <property type="match status" value="1"/>
</dbReference>
<dbReference type="NCBIfam" id="TIGR00484">
    <property type="entry name" value="EF-G"/>
    <property type="match status" value="1"/>
</dbReference>